<dbReference type="AlphaFoldDB" id="A0A699VFB0"/>
<dbReference type="EMBL" id="BKCJ011420356">
    <property type="protein sequence ID" value="GFD32076.1"/>
    <property type="molecule type" value="Genomic_DNA"/>
</dbReference>
<name>A0A699VFB0_TANCI</name>
<comment type="caution">
    <text evidence="1">The sequence shown here is derived from an EMBL/GenBank/DDBJ whole genome shotgun (WGS) entry which is preliminary data.</text>
</comment>
<evidence type="ECO:0000313" key="1">
    <source>
        <dbReference type="EMBL" id="GFD32076.1"/>
    </source>
</evidence>
<proteinExistence type="predicted"/>
<protein>
    <submittedName>
        <fullName evidence="1">Uncharacterized protein</fullName>
    </submittedName>
</protein>
<feature type="non-terminal residue" evidence="1">
    <location>
        <position position="1"/>
    </location>
</feature>
<gene>
    <name evidence="1" type="ORF">Tci_904045</name>
</gene>
<reference evidence="1" key="1">
    <citation type="journal article" date="2019" name="Sci. Rep.">
        <title>Draft genome of Tanacetum cinerariifolium, the natural source of mosquito coil.</title>
        <authorList>
            <person name="Yamashiro T."/>
            <person name="Shiraishi A."/>
            <person name="Satake H."/>
            <person name="Nakayama K."/>
        </authorList>
    </citation>
    <scope>NUCLEOTIDE SEQUENCE</scope>
</reference>
<organism evidence="1">
    <name type="scientific">Tanacetum cinerariifolium</name>
    <name type="common">Dalmatian daisy</name>
    <name type="synonym">Chrysanthemum cinerariifolium</name>
    <dbReference type="NCBI Taxonomy" id="118510"/>
    <lineage>
        <taxon>Eukaryota</taxon>
        <taxon>Viridiplantae</taxon>
        <taxon>Streptophyta</taxon>
        <taxon>Embryophyta</taxon>
        <taxon>Tracheophyta</taxon>
        <taxon>Spermatophyta</taxon>
        <taxon>Magnoliopsida</taxon>
        <taxon>eudicotyledons</taxon>
        <taxon>Gunneridae</taxon>
        <taxon>Pentapetalae</taxon>
        <taxon>asterids</taxon>
        <taxon>campanulids</taxon>
        <taxon>Asterales</taxon>
        <taxon>Asteraceae</taxon>
        <taxon>Asteroideae</taxon>
        <taxon>Anthemideae</taxon>
        <taxon>Anthemidinae</taxon>
        <taxon>Tanacetum</taxon>
    </lineage>
</organism>
<accession>A0A699VFB0</accession>
<sequence length="57" mass="6466">SERARAGYASSVCLHHRYVVSVRMLAYLISASKSSKASSFLKRYVCLRNTLATRSRR</sequence>